<dbReference type="OrthoDB" id="7818614at2"/>
<reference evidence="4" key="2">
    <citation type="submission" date="2023-07" db="EMBL/GenBank/DDBJ databases">
        <title>Yangia mangrovi SAOS 153D genome.</title>
        <authorList>
            <person name="Verma A."/>
            <person name="Pal Y."/>
            <person name="Sundharam S."/>
            <person name="Bisht B."/>
            <person name="Srinivasan K."/>
        </authorList>
    </citation>
    <scope>NUCLEOTIDE SEQUENCE [LARGE SCALE GENOMIC DNA]</scope>
    <source>
        <strain evidence="4">SAOS 153D</strain>
    </source>
</reference>
<proteinExistence type="predicted"/>
<dbReference type="EMBL" id="NTHN01000051">
    <property type="protein sequence ID" value="PBD20383.1"/>
    <property type="molecule type" value="Genomic_DNA"/>
</dbReference>
<dbReference type="Gene3D" id="2.40.128.130">
    <property type="entry name" value="Autotransporter beta-domain"/>
    <property type="match status" value="1"/>
</dbReference>
<accession>A0A2A3JYY0</accession>
<evidence type="ECO:0000313" key="2">
    <source>
        <dbReference type="EMBL" id="MCT4369861.1"/>
    </source>
</evidence>
<dbReference type="EMBL" id="NTHN02000007">
    <property type="protein sequence ID" value="MCT4369861.1"/>
    <property type="molecule type" value="Genomic_DNA"/>
</dbReference>
<reference evidence="2" key="3">
    <citation type="submission" date="2024-05" db="EMBL/GenBank/DDBJ databases">
        <title>Yangia mangrovi SAOS 153D genome.</title>
        <authorList>
            <person name="Verma A."/>
            <person name="Pal Y."/>
            <person name="Sundharam S."/>
            <person name="Bisht B."/>
            <person name="Srinivasan K."/>
        </authorList>
    </citation>
    <scope>NUCLEOTIDE SEQUENCE</scope>
    <source>
        <strain evidence="2">SAOS 153D</strain>
    </source>
</reference>
<keyword evidence="1" id="KW-0732">Signal</keyword>
<name>A0A2A3JYY0_9RHOB</name>
<sequence length="302" mass="32863">MKTAPLMRRLALLTCLLPAVPALAADQMRTAYRSSVSTTLSASVGAFDSVLGHALSGYDKVRLNSKGLFLATPGPGSAPRMWWAFEAREYHGSTFGRKFDMLLGIEKPVGTGTRLGFATGYGVADLDTGRDIRTQTLSFAPYVQTALTDHIRLKAWAALARPGYRLGNSPRSAWRTAAGLNANGSYELRRMDLSGAAGLSLSQQTSSGIGDLSTWQVGKLSASLRTRATLRLERNFRPYFELGYSYGSWVDAGNSGETHAPSLKTGLSWSHKKRSFTLSLIGTQVFDPVQPLVLNTRYSIRF</sequence>
<dbReference type="RefSeq" id="WP_095881144.1">
    <property type="nucleotide sequence ID" value="NZ_NTHN02000007.1"/>
</dbReference>
<keyword evidence="4" id="KW-1185">Reference proteome</keyword>
<organism evidence="3">
    <name type="scientific">Alloyangia mangrovi</name>
    <dbReference type="NCBI Taxonomy" id="1779329"/>
    <lineage>
        <taxon>Bacteria</taxon>
        <taxon>Pseudomonadati</taxon>
        <taxon>Pseudomonadota</taxon>
        <taxon>Alphaproteobacteria</taxon>
        <taxon>Rhodobacterales</taxon>
        <taxon>Roseobacteraceae</taxon>
        <taxon>Alloyangia</taxon>
    </lineage>
</organism>
<protein>
    <submittedName>
        <fullName evidence="3">Uncharacterized protein</fullName>
    </submittedName>
</protein>
<dbReference type="InterPro" id="IPR036709">
    <property type="entry name" value="Autotransporte_beta_dom_sf"/>
</dbReference>
<comment type="caution">
    <text evidence="3">The sequence shown here is derived from an EMBL/GenBank/DDBJ whole genome shotgun (WGS) entry which is preliminary data.</text>
</comment>
<dbReference type="AlphaFoldDB" id="A0A2A3JYY0"/>
<evidence type="ECO:0000313" key="4">
    <source>
        <dbReference type="Proteomes" id="UP000217448"/>
    </source>
</evidence>
<dbReference type="SUPFAM" id="SSF103515">
    <property type="entry name" value="Autotransporter"/>
    <property type="match status" value="1"/>
</dbReference>
<dbReference type="Proteomes" id="UP000217448">
    <property type="component" value="Unassembled WGS sequence"/>
</dbReference>
<evidence type="ECO:0000256" key="1">
    <source>
        <dbReference type="SAM" id="SignalP"/>
    </source>
</evidence>
<feature type="signal peptide" evidence="1">
    <location>
        <begin position="1"/>
        <end position="24"/>
    </location>
</feature>
<feature type="chain" id="PRO_5013150158" evidence="1">
    <location>
        <begin position="25"/>
        <end position="302"/>
    </location>
</feature>
<gene>
    <name evidence="2" type="ORF">CLG85_005745</name>
    <name evidence="3" type="ORF">CLG85_04290</name>
</gene>
<evidence type="ECO:0000313" key="3">
    <source>
        <dbReference type="EMBL" id="PBD20383.1"/>
    </source>
</evidence>
<reference evidence="3" key="1">
    <citation type="submission" date="2017-09" db="EMBL/GenBank/DDBJ databases">
        <title>Yangia sp. SAOS 153D whole genome sequencing.</title>
        <authorList>
            <person name="Verma A."/>
            <person name="Krishnamurthi S."/>
        </authorList>
    </citation>
    <scope>NUCLEOTIDE SEQUENCE [LARGE SCALE GENOMIC DNA]</scope>
    <source>
        <strain evidence="3">SAOS 153D</strain>
    </source>
</reference>